<dbReference type="GO" id="GO:0005576">
    <property type="term" value="C:extracellular region"/>
    <property type="evidence" value="ECO:0007669"/>
    <property type="project" value="UniProtKB-SubCell"/>
</dbReference>
<dbReference type="InterPro" id="IPR011050">
    <property type="entry name" value="Pectin_lyase_fold/virulence"/>
</dbReference>
<dbReference type="PANTHER" id="PTHR40088:SF2">
    <property type="entry name" value="SECRETED SUGAR HYDROLASE"/>
    <property type="match status" value="1"/>
</dbReference>
<dbReference type="GO" id="GO:0016837">
    <property type="term" value="F:carbon-oxygen lyase activity, acting on polysaccharides"/>
    <property type="evidence" value="ECO:0007669"/>
    <property type="project" value="TreeGrafter"/>
</dbReference>
<feature type="domain" description="Right handed beta helix" evidence="5">
    <location>
        <begin position="248"/>
        <end position="379"/>
    </location>
</feature>
<accession>A0A815E1Z6</accession>
<sequence length="434" mass="47614">MTIFLKLIVFAHVLLWIHIVECTSYYVMKSGKDTNAGTSPSTAWLTIQKAANSATAGSTVYTGPGVYYETVTINVQGNANNGFITFTSYMLNNQSVISGKQAKTQSADGAFNLIYIQDKSYLRIMNLELKDLNSSDCSGVRVVGAGTNVELRNLLIHDIRGGGMSGGAVAISVYNKNKANSRRQLIIDNCTLHDCEPAWSEALTLSGNIEQFQVTNNRIYNMNNIGIDLAGGWSWVNGLSVHSGLCANNTVWNIHSPVDSSAAGIYVDGGSNITLQFNEVYNSDAGLEVGSENKGHIAAQMIVRQNYLHNNTYWGLGFGGYDVNRGRVINSLFENNRLEYNDVARSGSGEIVVAFGSGNTVLRNIVKPNEQNLVLTESKGAGLKDTFDYQMYYPYGQGATQSDLIFYWENKEYDGLSIFQSKTKQEMHAKVYTS</sequence>
<keyword evidence="2" id="KW-0964">Secreted</keyword>
<keyword evidence="3 4" id="KW-0732">Signal</keyword>
<dbReference type="EMBL" id="CAJNOJ010000220">
    <property type="protein sequence ID" value="CAF1305387.1"/>
    <property type="molecule type" value="Genomic_DNA"/>
</dbReference>
<evidence type="ECO:0000256" key="2">
    <source>
        <dbReference type="ARBA" id="ARBA00022525"/>
    </source>
</evidence>
<dbReference type="InterPro" id="IPR012334">
    <property type="entry name" value="Pectin_lyas_fold"/>
</dbReference>
<reference evidence="6" key="1">
    <citation type="submission" date="2021-02" db="EMBL/GenBank/DDBJ databases">
        <authorList>
            <person name="Nowell W R."/>
        </authorList>
    </citation>
    <scope>NUCLEOTIDE SEQUENCE</scope>
</reference>
<organism evidence="6 7">
    <name type="scientific">Adineta ricciae</name>
    <name type="common">Rotifer</name>
    <dbReference type="NCBI Taxonomy" id="249248"/>
    <lineage>
        <taxon>Eukaryota</taxon>
        <taxon>Metazoa</taxon>
        <taxon>Spiralia</taxon>
        <taxon>Gnathifera</taxon>
        <taxon>Rotifera</taxon>
        <taxon>Eurotatoria</taxon>
        <taxon>Bdelloidea</taxon>
        <taxon>Adinetida</taxon>
        <taxon>Adinetidae</taxon>
        <taxon>Adineta</taxon>
    </lineage>
</organism>
<evidence type="ECO:0000256" key="1">
    <source>
        <dbReference type="ARBA" id="ARBA00004613"/>
    </source>
</evidence>
<dbReference type="AlphaFoldDB" id="A0A815E1Z6"/>
<dbReference type="OrthoDB" id="9981894at2759"/>
<proteinExistence type="predicted"/>
<dbReference type="Pfam" id="PF13229">
    <property type="entry name" value="Beta_helix"/>
    <property type="match status" value="1"/>
</dbReference>
<dbReference type="SMART" id="SM00710">
    <property type="entry name" value="PbH1"/>
    <property type="match status" value="6"/>
</dbReference>
<dbReference type="SUPFAM" id="SSF51126">
    <property type="entry name" value="Pectin lyase-like"/>
    <property type="match status" value="1"/>
</dbReference>
<comment type="subcellular location">
    <subcellularLocation>
        <location evidence="1">Secreted</location>
    </subcellularLocation>
</comment>
<feature type="chain" id="PRO_5032458168" description="Right handed beta helix domain-containing protein" evidence="4">
    <location>
        <begin position="23"/>
        <end position="434"/>
    </location>
</feature>
<evidence type="ECO:0000313" key="7">
    <source>
        <dbReference type="Proteomes" id="UP000663852"/>
    </source>
</evidence>
<name>A0A815E1Z6_ADIRI</name>
<evidence type="ECO:0000313" key="6">
    <source>
        <dbReference type="EMBL" id="CAF1305387.1"/>
    </source>
</evidence>
<evidence type="ECO:0000256" key="3">
    <source>
        <dbReference type="ARBA" id="ARBA00022729"/>
    </source>
</evidence>
<dbReference type="PANTHER" id="PTHR40088">
    <property type="entry name" value="PECTATE LYASE (EUROFUNG)"/>
    <property type="match status" value="1"/>
</dbReference>
<evidence type="ECO:0000259" key="5">
    <source>
        <dbReference type="Pfam" id="PF13229"/>
    </source>
</evidence>
<gene>
    <name evidence="6" type="ORF">EDS130_LOCUS30834</name>
</gene>
<dbReference type="Gene3D" id="2.160.20.10">
    <property type="entry name" value="Single-stranded right-handed beta-helix, Pectin lyase-like"/>
    <property type="match status" value="1"/>
</dbReference>
<comment type="caution">
    <text evidence="6">The sequence shown here is derived from an EMBL/GenBank/DDBJ whole genome shotgun (WGS) entry which is preliminary data.</text>
</comment>
<dbReference type="InterPro" id="IPR006626">
    <property type="entry name" value="PbH1"/>
</dbReference>
<protein>
    <recommendedName>
        <fullName evidence="5">Right handed beta helix domain-containing protein</fullName>
    </recommendedName>
</protein>
<feature type="signal peptide" evidence="4">
    <location>
        <begin position="1"/>
        <end position="22"/>
    </location>
</feature>
<dbReference type="InterPro" id="IPR039448">
    <property type="entry name" value="Beta_helix"/>
</dbReference>
<dbReference type="Proteomes" id="UP000663852">
    <property type="component" value="Unassembled WGS sequence"/>
</dbReference>
<dbReference type="InterPro" id="IPR052052">
    <property type="entry name" value="Polysaccharide_Lyase_9"/>
</dbReference>
<evidence type="ECO:0000256" key="4">
    <source>
        <dbReference type="SAM" id="SignalP"/>
    </source>
</evidence>